<sequence>MAALAGIAPCGAPSAVARAGAATSAARDSRPESLANLNADLIPPHTLDQIDEPYIPPPFICLNG</sequence>
<evidence type="ECO:0000313" key="6">
    <source>
        <dbReference type="Proteomes" id="UP000435112"/>
    </source>
</evidence>
<organism evidence="1 6">
    <name type="scientific">Phytophthora rubi</name>
    <dbReference type="NCBI Taxonomy" id="129364"/>
    <lineage>
        <taxon>Eukaryota</taxon>
        <taxon>Sar</taxon>
        <taxon>Stramenopiles</taxon>
        <taxon>Oomycota</taxon>
        <taxon>Peronosporomycetes</taxon>
        <taxon>Peronosporales</taxon>
        <taxon>Peronosporaceae</taxon>
        <taxon>Phytophthora</taxon>
    </lineage>
</organism>
<dbReference type="EMBL" id="QXFV01001274">
    <property type="protein sequence ID" value="KAE9010094.1"/>
    <property type="molecule type" value="Genomic_DNA"/>
</dbReference>
<protein>
    <submittedName>
        <fullName evidence="1">Uncharacterized protein</fullName>
    </submittedName>
</protein>
<proteinExistence type="predicted"/>
<accession>A0A6A3KHL6</accession>
<gene>
    <name evidence="2" type="ORF">PR001_g16271</name>
    <name evidence="1" type="ORF">PR002_g16453</name>
    <name evidence="3" type="ORF">PR003_g16949</name>
</gene>
<dbReference type="AlphaFoldDB" id="A0A6A3KHL6"/>
<evidence type="ECO:0000313" key="2">
    <source>
        <dbReference type="EMBL" id="KAE9010094.1"/>
    </source>
</evidence>
<evidence type="ECO:0000313" key="5">
    <source>
        <dbReference type="Proteomes" id="UP000434957"/>
    </source>
</evidence>
<evidence type="ECO:0000313" key="3">
    <source>
        <dbReference type="EMBL" id="KAE9323540.1"/>
    </source>
</evidence>
<dbReference type="EMBL" id="QXFU01001258">
    <property type="protein sequence ID" value="KAE9006559.1"/>
    <property type="molecule type" value="Genomic_DNA"/>
</dbReference>
<dbReference type="Proteomes" id="UP000429607">
    <property type="component" value="Unassembled WGS sequence"/>
</dbReference>
<evidence type="ECO:0000313" key="1">
    <source>
        <dbReference type="EMBL" id="KAE9006559.1"/>
    </source>
</evidence>
<keyword evidence="5" id="KW-1185">Reference proteome</keyword>
<name>A0A6A3KHL6_9STRA</name>
<dbReference type="EMBL" id="QXFT01001269">
    <property type="protein sequence ID" value="KAE9323540.1"/>
    <property type="molecule type" value="Genomic_DNA"/>
</dbReference>
<evidence type="ECO:0000313" key="4">
    <source>
        <dbReference type="Proteomes" id="UP000429607"/>
    </source>
</evidence>
<reference evidence="4 6" key="1">
    <citation type="submission" date="2018-09" db="EMBL/GenBank/DDBJ databases">
        <title>Genomic investigation of the strawberry pathogen Phytophthora fragariae indicates pathogenicity is determined by transcriptional variation in three key races.</title>
        <authorList>
            <person name="Adams T.M."/>
            <person name="Armitage A.D."/>
            <person name="Sobczyk M.K."/>
            <person name="Bates H.J."/>
            <person name="Dunwell J.M."/>
            <person name="Nellist C.F."/>
            <person name="Harrison R.J."/>
        </authorList>
    </citation>
    <scope>NUCLEOTIDE SEQUENCE [LARGE SCALE GENOMIC DNA]</scope>
    <source>
        <strain evidence="2 4">SCRP249</strain>
        <strain evidence="1 6">SCRP324</strain>
        <strain evidence="3 5">SCRP333</strain>
    </source>
</reference>
<dbReference type="Proteomes" id="UP000435112">
    <property type="component" value="Unassembled WGS sequence"/>
</dbReference>
<dbReference type="Proteomes" id="UP000434957">
    <property type="component" value="Unassembled WGS sequence"/>
</dbReference>
<comment type="caution">
    <text evidence="1">The sequence shown here is derived from an EMBL/GenBank/DDBJ whole genome shotgun (WGS) entry which is preliminary data.</text>
</comment>